<protein>
    <submittedName>
        <fullName evidence="3">Winged helix-turn-helix transcriptional regulator</fullName>
    </submittedName>
</protein>
<accession>A0AA97FF44</accession>
<dbReference type="KEGG" id="mefw:F1737_05920"/>
<name>A0AA97FF44_9EURY</name>
<evidence type="ECO:0000313" key="3">
    <source>
        <dbReference type="EMBL" id="WOF16281.1"/>
    </source>
</evidence>
<dbReference type="CDD" id="cd00090">
    <property type="entry name" value="HTH_ARSR"/>
    <property type="match status" value="2"/>
</dbReference>
<feature type="domain" description="HVO-0163 N-terminal HTH" evidence="2">
    <location>
        <begin position="115"/>
        <end position="173"/>
    </location>
</feature>
<dbReference type="Pfam" id="PF24266">
    <property type="entry name" value="HTH_HVO_0163_N"/>
    <property type="match status" value="1"/>
</dbReference>
<dbReference type="PANTHER" id="PTHR36216:SF1">
    <property type="entry name" value="HTH ARSR-TYPE DOMAIN-CONTAINING PROTEIN"/>
    <property type="match status" value="1"/>
</dbReference>
<keyword evidence="1" id="KW-1133">Transmembrane helix</keyword>
<dbReference type="EMBL" id="CP043875">
    <property type="protein sequence ID" value="WOF16281.1"/>
    <property type="molecule type" value="Genomic_DNA"/>
</dbReference>
<dbReference type="AlphaFoldDB" id="A0AA97FF44"/>
<dbReference type="InterPro" id="IPR011991">
    <property type="entry name" value="ArsR-like_HTH"/>
</dbReference>
<dbReference type="InterPro" id="IPR056504">
    <property type="entry name" value="HTH_HVO_0163_N"/>
</dbReference>
<organism evidence="3 4">
    <name type="scientific">Methanochimaera problematica</name>
    <dbReference type="NCBI Taxonomy" id="2609417"/>
    <lineage>
        <taxon>Archaea</taxon>
        <taxon>Methanobacteriati</taxon>
        <taxon>Methanobacteriota</taxon>
        <taxon>Stenosarchaea group</taxon>
        <taxon>Methanomicrobia</taxon>
        <taxon>Methanomicrobiales</taxon>
        <taxon>Methanomicrobiaceae</taxon>
        <taxon>Methanochimaera</taxon>
    </lineage>
</organism>
<keyword evidence="1" id="KW-0812">Transmembrane</keyword>
<dbReference type="GeneID" id="85229698"/>
<keyword evidence="1" id="KW-0472">Membrane</keyword>
<proteinExistence type="predicted"/>
<keyword evidence="4" id="KW-1185">Reference proteome</keyword>
<dbReference type="Proteomes" id="UP001301797">
    <property type="component" value="Chromosome"/>
</dbReference>
<dbReference type="Gene3D" id="1.10.10.10">
    <property type="entry name" value="Winged helix-like DNA-binding domain superfamily/Winged helix DNA-binding domain"/>
    <property type="match status" value="2"/>
</dbReference>
<dbReference type="InterPro" id="IPR036388">
    <property type="entry name" value="WH-like_DNA-bd_sf"/>
</dbReference>
<reference evidence="3 4" key="1">
    <citation type="submission" date="2019-09" db="EMBL/GenBank/DDBJ databases">
        <title>The complete genome of Methanoplanus sp. FWC-SCC4.</title>
        <authorList>
            <person name="Chen S.-C."/>
            <person name="Zhou Y.-Z."/>
            <person name="Lai M.-C."/>
        </authorList>
    </citation>
    <scope>NUCLEOTIDE SEQUENCE [LARGE SCALE GENOMIC DNA]</scope>
    <source>
        <strain evidence="3 4">FWC-SCC4</strain>
    </source>
</reference>
<dbReference type="RefSeq" id="WP_317135694.1">
    <property type="nucleotide sequence ID" value="NZ_CP043875.1"/>
</dbReference>
<sequence>MTLFPAKITVLSTLLLLLILLSGFASAEDKIIQVRNGYVVTSAYGENLSGGEELKSKQVEFSELGLRSKLEVIITENIPIAGDFIMVIISLAMTFGLTSYFGCKYISKKTILKNEIRNDIFKIIKKNPGINFSGIVKELGITKTMVKYHLEKLVSFGIIRRFSENGRIGYFKNNDTFTVSEMKLSLVQKNLKDKLILDILTTQPGITRKEISCKTDLSGPAITWHMKRLEKTGYIEIVRDGRNTRYFLKQNPEIAKADEEYSIFKSGLLNQTFDQGEIINETK</sequence>
<feature type="transmembrane region" description="Helical" evidence="1">
    <location>
        <begin position="84"/>
        <end position="103"/>
    </location>
</feature>
<gene>
    <name evidence="3" type="ORF">F1737_05920</name>
</gene>
<dbReference type="Pfam" id="PF13412">
    <property type="entry name" value="HTH_24"/>
    <property type="match status" value="1"/>
</dbReference>
<dbReference type="InterPro" id="IPR036390">
    <property type="entry name" value="WH_DNA-bd_sf"/>
</dbReference>
<dbReference type="SUPFAM" id="SSF46785">
    <property type="entry name" value="Winged helix' DNA-binding domain"/>
    <property type="match status" value="2"/>
</dbReference>
<evidence type="ECO:0000259" key="2">
    <source>
        <dbReference type="Pfam" id="PF24266"/>
    </source>
</evidence>
<evidence type="ECO:0000256" key="1">
    <source>
        <dbReference type="SAM" id="Phobius"/>
    </source>
</evidence>
<evidence type="ECO:0000313" key="4">
    <source>
        <dbReference type="Proteomes" id="UP001301797"/>
    </source>
</evidence>
<dbReference type="PANTHER" id="PTHR36216">
    <property type="entry name" value="TRANSCRIPTIONAL REGULATOR, TRMB"/>
    <property type="match status" value="1"/>
</dbReference>